<accession>W9XAZ3</accession>
<dbReference type="HOGENOM" id="CLU_127592_4_0_1"/>
<dbReference type="eggNOG" id="ENOG502SCQY">
    <property type="taxonomic scope" value="Eukaryota"/>
</dbReference>
<dbReference type="Proteomes" id="UP000019471">
    <property type="component" value="Unassembled WGS sequence"/>
</dbReference>
<dbReference type="CDD" id="cd07247">
    <property type="entry name" value="SgaA_N_like"/>
    <property type="match status" value="1"/>
</dbReference>
<gene>
    <name evidence="2" type="ORF">A1O5_08945</name>
</gene>
<protein>
    <recommendedName>
        <fullName evidence="1">VOC domain-containing protein</fullName>
    </recommendedName>
</protein>
<dbReference type="InterPro" id="IPR029068">
    <property type="entry name" value="Glyas_Bleomycin-R_OHBP_Dase"/>
</dbReference>
<dbReference type="SUPFAM" id="SSF54593">
    <property type="entry name" value="Glyoxalase/Bleomycin resistance protein/Dihydroxybiphenyl dioxygenase"/>
    <property type="match status" value="1"/>
</dbReference>
<evidence type="ECO:0000313" key="2">
    <source>
        <dbReference type="EMBL" id="EXJ67599.1"/>
    </source>
</evidence>
<feature type="domain" description="VOC" evidence="1">
    <location>
        <begin position="12"/>
        <end position="138"/>
    </location>
</feature>
<dbReference type="EMBL" id="AMGX01000015">
    <property type="protein sequence ID" value="EXJ67599.1"/>
    <property type="molecule type" value="Genomic_DNA"/>
</dbReference>
<evidence type="ECO:0000259" key="1">
    <source>
        <dbReference type="PROSITE" id="PS51819"/>
    </source>
</evidence>
<dbReference type="InterPro" id="IPR052164">
    <property type="entry name" value="Anthracycline_SecMetBiosynth"/>
</dbReference>
<sequence length="141" mass="15766">MSEKWTPPKDGTPCWINVLATDVQRAQKFYSTVFSWRFNRPTTSEGRALDPAEIAMFEVPGGPCPNGGITRVNQSEWTDSHGKGGVVLYLYVDEIQSYEEKIVKAGGKKVTDVVPEGSQALMQHFEDTEGNYLGIYTMKKQ</sequence>
<dbReference type="AlphaFoldDB" id="W9XAZ3"/>
<dbReference type="InterPro" id="IPR037523">
    <property type="entry name" value="VOC_core"/>
</dbReference>
<dbReference type="InterPro" id="IPR041581">
    <property type="entry name" value="Glyoxalase_6"/>
</dbReference>
<dbReference type="Gene3D" id="3.10.180.10">
    <property type="entry name" value="2,3-Dihydroxybiphenyl 1,2-Dioxygenase, domain 1"/>
    <property type="match status" value="1"/>
</dbReference>
<dbReference type="PROSITE" id="PS51819">
    <property type="entry name" value="VOC"/>
    <property type="match status" value="1"/>
</dbReference>
<dbReference type="STRING" id="1182543.W9XAZ3"/>
<evidence type="ECO:0000313" key="3">
    <source>
        <dbReference type="Proteomes" id="UP000019471"/>
    </source>
</evidence>
<name>W9XAZ3_9EURO</name>
<reference evidence="2 3" key="1">
    <citation type="submission" date="2013-03" db="EMBL/GenBank/DDBJ databases">
        <title>The Genome Sequence of Cladophialophora psammophila CBS 110553.</title>
        <authorList>
            <consortium name="The Broad Institute Genomics Platform"/>
            <person name="Cuomo C."/>
            <person name="de Hoog S."/>
            <person name="Gorbushina A."/>
            <person name="Walker B."/>
            <person name="Young S.K."/>
            <person name="Zeng Q."/>
            <person name="Gargeya S."/>
            <person name="Fitzgerald M."/>
            <person name="Haas B."/>
            <person name="Abouelleil A."/>
            <person name="Allen A.W."/>
            <person name="Alvarado L."/>
            <person name="Arachchi H.M."/>
            <person name="Berlin A.M."/>
            <person name="Chapman S.B."/>
            <person name="Gainer-Dewar J."/>
            <person name="Goldberg J."/>
            <person name="Griggs A."/>
            <person name="Gujja S."/>
            <person name="Hansen M."/>
            <person name="Howarth C."/>
            <person name="Imamovic A."/>
            <person name="Ireland A."/>
            <person name="Larimer J."/>
            <person name="McCowan C."/>
            <person name="Murphy C."/>
            <person name="Pearson M."/>
            <person name="Poon T.W."/>
            <person name="Priest M."/>
            <person name="Roberts A."/>
            <person name="Saif S."/>
            <person name="Shea T."/>
            <person name="Sisk P."/>
            <person name="Sykes S."/>
            <person name="Wortman J."/>
            <person name="Nusbaum C."/>
            <person name="Birren B."/>
        </authorList>
    </citation>
    <scope>NUCLEOTIDE SEQUENCE [LARGE SCALE GENOMIC DNA]</scope>
    <source>
        <strain evidence="2 3">CBS 110553</strain>
    </source>
</reference>
<proteinExistence type="predicted"/>
<dbReference type="RefSeq" id="XP_007747715.1">
    <property type="nucleotide sequence ID" value="XM_007749525.1"/>
</dbReference>
<dbReference type="OrthoDB" id="447346at2759"/>
<keyword evidence="3" id="KW-1185">Reference proteome</keyword>
<dbReference type="Pfam" id="PF18029">
    <property type="entry name" value="Glyoxalase_6"/>
    <property type="match status" value="1"/>
</dbReference>
<comment type="caution">
    <text evidence="2">The sequence shown here is derived from an EMBL/GenBank/DDBJ whole genome shotgun (WGS) entry which is preliminary data.</text>
</comment>
<dbReference type="PANTHER" id="PTHR33993">
    <property type="entry name" value="GLYOXALASE-RELATED"/>
    <property type="match status" value="1"/>
</dbReference>
<dbReference type="GeneID" id="19193642"/>
<organism evidence="2 3">
    <name type="scientific">Cladophialophora psammophila CBS 110553</name>
    <dbReference type="NCBI Taxonomy" id="1182543"/>
    <lineage>
        <taxon>Eukaryota</taxon>
        <taxon>Fungi</taxon>
        <taxon>Dikarya</taxon>
        <taxon>Ascomycota</taxon>
        <taxon>Pezizomycotina</taxon>
        <taxon>Eurotiomycetes</taxon>
        <taxon>Chaetothyriomycetidae</taxon>
        <taxon>Chaetothyriales</taxon>
        <taxon>Herpotrichiellaceae</taxon>
        <taxon>Cladophialophora</taxon>
    </lineage>
</organism>